<feature type="transmembrane region" description="Helical" evidence="7">
    <location>
        <begin position="93"/>
        <end position="116"/>
    </location>
</feature>
<evidence type="ECO:0000313" key="9">
    <source>
        <dbReference type="Proteomes" id="UP000229342"/>
    </source>
</evidence>
<organism evidence="8 9">
    <name type="scientific">Candidatus Taylorbacteria bacterium CG11_big_fil_rev_8_21_14_0_20_46_11</name>
    <dbReference type="NCBI Taxonomy" id="1975025"/>
    <lineage>
        <taxon>Bacteria</taxon>
        <taxon>Candidatus Tayloriibacteriota</taxon>
    </lineage>
</organism>
<dbReference type="InterPro" id="IPR002528">
    <property type="entry name" value="MATE_fam"/>
</dbReference>
<reference evidence="8 9" key="1">
    <citation type="submission" date="2017-09" db="EMBL/GenBank/DDBJ databases">
        <title>Depth-based differentiation of microbial function through sediment-hosted aquifers and enrichment of novel symbionts in the deep terrestrial subsurface.</title>
        <authorList>
            <person name="Probst A.J."/>
            <person name="Ladd B."/>
            <person name="Jarett J.K."/>
            <person name="Geller-Mcgrath D.E."/>
            <person name="Sieber C.M."/>
            <person name="Emerson J.B."/>
            <person name="Anantharaman K."/>
            <person name="Thomas B.C."/>
            <person name="Malmstrom R."/>
            <person name="Stieglmeier M."/>
            <person name="Klingl A."/>
            <person name="Woyke T."/>
            <person name="Ryan C.M."/>
            <person name="Banfield J.F."/>
        </authorList>
    </citation>
    <scope>NUCLEOTIDE SEQUENCE [LARGE SCALE GENOMIC DNA]</scope>
    <source>
        <strain evidence="8">CG11_big_fil_rev_8_21_14_0_20_46_11</strain>
    </source>
</reference>
<evidence type="ECO:0000256" key="4">
    <source>
        <dbReference type="ARBA" id="ARBA00022692"/>
    </source>
</evidence>
<dbReference type="AlphaFoldDB" id="A0A2H0KBT4"/>
<dbReference type="GO" id="GO:0042910">
    <property type="term" value="F:xenobiotic transmembrane transporter activity"/>
    <property type="evidence" value="ECO:0007669"/>
    <property type="project" value="InterPro"/>
</dbReference>
<feature type="transmembrane region" description="Helical" evidence="7">
    <location>
        <begin position="390"/>
        <end position="414"/>
    </location>
</feature>
<dbReference type="Proteomes" id="UP000229342">
    <property type="component" value="Unassembled WGS sequence"/>
</dbReference>
<evidence type="ECO:0000256" key="6">
    <source>
        <dbReference type="ARBA" id="ARBA00023136"/>
    </source>
</evidence>
<keyword evidence="5 7" id="KW-1133">Transmembrane helix</keyword>
<keyword evidence="2" id="KW-0813">Transport</keyword>
<feature type="transmembrane region" description="Helical" evidence="7">
    <location>
        <begin position="136"/>
        <end position="157"/>
    </location>
</feature>
<comment type="subcellular location">
    <subcellularLocation>
        <location evidence="1">Cell membrane</location>
        <topology evidence="1">Multi-pass membrane protein</topology>
    </subcellularLocation>
</comment>
<feature type="transmembrane region" description="Helical" evidence="7">
    <location>
        <begin position="287"/>
        <end position="304"/>
    </location>
</feature>
<dbReference type="PANTHER" id="PTHR43549:SF3">
    <property type="entry name" value="MULTIDRUG RESISTANCE PROTEIN YPNP-RELATED"/>
    <property type="match status" value="1"/>
</dbReference>
<evidence type="ECO:0000313" key="8">
    <source>
        <dbReference type="EMBL" id="PIQ68720.1"/>
    </source>
</evidence>
<sequence length="452" mass="49369">MEERRNEITEGHIPSLIKKIAVPASVGFFFNTMYNIVDAYFSGFAGTEAVAALSLSFPVFFIIIALGSGVSSGVTALSAHAIGAGNRKEAERYAVQGISFSIVLSVVLTGIGFLVASPLFKMLGASGAYLDFANSYISVIFGGTLFFILVFSLNAILNSVGDSKSFRNFLVTGFFLNFVLNSWFMFGGFGVPAMGLAGIALATVLIQLFGVIYLLRKVIHTGLISRDFFKELIPHAQAYKDIARQGFPASISMMSVSIGFFISTYFVGTFGEGAVAAYGVGTRVQQIALLPLIGLSIAAVTLVGQNNGARKAERVKEVVRKIFTYAFWVAVVGTVFLFFLARPLMTLFTTDTEVVETGVTFLRIVAFIMWPYALLMMVDSILRGLKRPMFSLWMGLSRQVLAPILVFPLFVYTFTLGVNGVWWGLFAITIVSSGFAWLYLYRVMWSCDHCSP</sequence>
<dbReference type="Pfam" id="PF01554">
    <property type="entry name" value="MatE"/>
    <property type="match status" value="2"/>
</dbReference>
<dbReference type="CDD" id="cd13145">
    <property type="entry name" value="MATE_like_5"/>
    <property type="match status" value="1"/>
</dbReference>
<evidence type="ECO:0000256" key="3">
    <source>
        <dbReference type="ARBA" id="ARBA00022475"/>
    </source>
</evidence>
<dbReference type="PANTHER" id="PTHR43549">
    <property type="entry name" value="MULTIDRUG RESISTANCE PROTEIN YPNP-RELATED"/>
    <property type="match status" value="1"/>
</dbReference>
<proteinExistence type="predicted"/>
<feature type="transmembrane region" description="Helical" evidence="7">
    <location>
        <begin position="420"/>
        <end position="441"/>
    </location>
</feature>
<keyword evidence="4 7" id="KW-0812">Transmembrane</keyword>
<keyword evidence="3" id="KW-1003">Cell membrane</keyword>
<feature type="transmembrane region" description="Helical" evidence="7">
    <location>
        <begin position="20"/>
        <end position="37"/>
    </location>
</feature>
<dbReference type="PIRSF" id="PIRSF006603">
    <property type="entry name" value="DinF"/>
    <property type="match status" value="1"/>
</dbReference>
<dbReference type="NCBIfam" id="TIGR00797">
    <property type="entry name" value="matE"/>
    <property type="match status" value="1"/>
</dbReference>
<keyword evidence="6 7" id="KW-0472">Membrane</keyword>
<dbReference type="InterPro" id="IPR052031">
    <property type="entry name" value="Membrane_Transporter-Flippase"/>
</dbReference>
<protein>
    <submittedName>
        <fullName evidence="8">MATE family efflux transporter</fullName>
    </submittedName>
</protein>
<gene>
    <name evidence="8" type="ORF">COV91_02655</name>
</gene>
<feature type="transmembrane region" description="Helical" evidence="7">
    <location>
        <begin position="361"/>
        <end position="378"/>
    </location>
</feature>
<dbReference type="InterPro" id="IPR048279">
    <property type="entry name" value="MdtK-like"/>
</dbReference>
<evidence type="ECO:0000256" key="5">
    <source>
        <dbReference type="ARBA" id="ARBA00022989"/>
    </source>
</evidence>
<feature type="transmembrane region" description="Helical" evidence="7">
    <location>
        <begin position="57"/>
        <end position="81"/>
    </location>
</feature>
<dbReference type="GO" id="GO:0005886">
    <property type="term" value="C:plasma membrane"/>
    <property type="evidence" value="ECO:0007669"/>
    <property type="project" value="UniProtKB-SubCell"/>
</dbReference>
<accession>A0A2H0KBT4</accession>
<evidence type="ECO:0000256" key="1">
    <source>
        <dbReference type="ARBA" id="ARBA00004651"/>
    </source>
</evidence>
<name>A0A2H0KBT4_9BACT</name>
<feature type="transmembrane region" description="Helical" evidence="7">
    <location>
        <begin position="325"/>
        <end position="341"/>
    </location>
</feature>
<comment type="caution">
    <text evidence="8">The sequence shown here is derived from an EMBL/GenBank/DDBJ whole genome shotgun (WGS) entry which is preliminary data.</text>
</comment>
<dbReference type="GO" id="GO:0015297">
    <property type="term" value="F:antiporter activity"/>
    <property type="evidence" value="ECO:0007669"/>
    <property type="project" value="InterPro"/>
</dbReference>
<dbReference type="EMBL" id="PCVG01000032">
    <property type="protein sequence ID" value="PIQ68720.1"/>
    <property type="molecule type" value="Genomic_DNA"/>
</dbReference>
<evidence type="ECO:0000256" key="7">
    <source>
        <dbReference type="SAM" id="Phobius"/>
    </source>
</evidence>
<feature type="transmembrane region" description="Helical" evidence="7">
    <location>
        <begin position="247"/>
        <end position="267"/>
    </location>
</feature>
<evidence type="ECO:0000256" key="2">
    <source>
        <dbReference type="ARBA" id="ARBA00022448"/>
    </source>
</evidence>
<feature type="transmembrane region" description="Helical" evidence="7">
    <location>
        <begin position="169"/>
        <end position="189"/>
    </location>
</feature>
<feature type="transmembrane region" description="Helical" evidence="7">
    <location>
        <begin position="195"/>
        <end position="215"/>
    </location>
</feature>